<dbReference type="Gene3D" id="3.20.20.70">
    <property type="entry name" value="Aldolase class I"/>
    <property type="match status" value="1"/>
</dbReference>
<dbReference type="InterPro" id="IPR050377">
    <property type="entry name" value="Radical_SAM_PqqE_MftC-like"/>
</dbReference>
<dbReference type="SFLD" id="SFLDS00029">
    <property type="entry name" value="Radical_SAM"/>
    <property type="match status" value="1"/>
</dbReference>
<dbReference type="InterPro" id="IPR058240">
    <property type="entry name" value="rSAM_sf"/>
</dbReference>
<gene>
    <name evidence="6" type="ORF">COT79_01525</name>
</gene>
<dbReference type="Proteomes" id="UP000231162">
    <property type="component" value="Unassembled WGS sequence"/>
</dbReference>
<proteinExistence type="predicted"/>
<keyword evidence="2" id="KW-0479">Metal-binding</keyword>
<evidence type="ECO:0000313" key="6">
    <source>
        <dbReference type="EMBL" id="PIS06992.1"/>
    </source>
</evidence>
<evidence type="ECO:0000313" key="7">
    <source>
        <dbReference type="Proteomes" id="UP000231162"/>
    </source>
</evidence>
<evidence type="ECO:0000256" key="3">
    <source>
        <dbReference type="ARBA" id="ARBA00023004"/>
    </source>
</evidence>
<reference evidence="7" key="1">
    <citation type="submission" date="2017-09" db="EMBL/GenBank/DDBJ databases">
        <title>Depth-based differentiation of microbial function through sediment-hosted aquifers and enrichment of novel symbionts in the deep terrestrial subsurface.</title>
        <authorList>
            <person name="Probst A.J."/>
            <person name="Ladd B."/>
            <person name="Jarett J.K."/>
            <person name="Geller-Mcgrath D.E."/>
            <person name="Sieber C.M.K."/>
            <person name="Emerson J.B."/>
            <person name="Anantharaman K."/>
            <person name="Thomas B.C."/>
            <person name="Malmstrom R."/>
            <person name="Stieglmeier M."/>
            <person name="Klingl A."/>
            <person name="Woyke T."/>
            <person name="Ryan C.M."/>
            <person name="Banfield J.F."/>
        </authorList>
    </citation>
    <scope>NUCLEOTIDE SEQUENCE [LARGE SCALE GENOMIC DNA]</scope>
</reference>
<dbReference type="SFLD" id="SFLDG01067">
    <property type="entry name" value="SPASM/twitch_domain_containing"/>
    <property type="match status" value="1"/>
</dbReference>
<dbReference type="SUPFAM" id="SSF102114">
    <property type="entry name" value="Radical SAM enzymes"/>
    <property type="match status" value="1"/>
</dbReference>
<keyword evidence="3" id="KW-0408">Iron</keyword>
<organism evidence="6 7">
    <name type="scientific">Candidatus Berkelbacteria bacterium CG10_big_fil_rev_8_21_14_0_10_43_14</name>
    <dbReference type="NCBI Taxonomy" id="1974515"/>
    <lineage>
        <taxon>Bacteria</taxon>
        <taxon>Candidatus Berkelbacteria</taxon>
    </lineage>
</organism>
<dbReference type="PANTHER" id="PTHR11228">
    <property type="entry name" value="RADICAL SAM DOMAIN PROTEIN"/>
    <property type="match status" value="1"/>
</dbReference>
<dbReference type="PROSITE" id="PS51918">
    <property type="entry name" value="RADICAL_SAM"/>
    <property type="match status" value="1"/>
</dbReference>
<keyword evidence="1" id="KW-0949">S-adenosyl-L-methionine</keyword>
<sequence length="328" mass="36189">MEQEQHTVPTGVELQINTDCNLRCAHCFQENYSVENVMSHARAAEIISALSHAGVFELSIIGGEPFRHPDIMAILAHAQTCLLSTTITTNGILVTNDIIHELSTMPWLSIFVSLDGIGKVHDTIRGKGTFAQTDQVILSLVSAGVPVDVLCTLNAYNALHYREVIGYCQELGIPCDFNLFKPFKESHRSLILPPNDFFEIIIGLTRLKENGVSVGVGNAAISSELMGLAPRNECTASLAGLVIDSQGKMVTCPGLVTSGFYTADELPDFDEDWVHTWLTHPTFTSFRERGLYGCQVRSHLLCGDCTAPDPYGIDAFRIYYNKRLPQRR</sequence>
<dbReference type="InterPro" id="IPR007197">
    <property type="entry name" value="rSAM"/>
</dbReference>
<name>A0A2M6R8W3_9BACT</name>
<keyword evidence="4" id="KW-0411">Iron-sulfur</keyword>
<feature type="domain" description="Radical SAM core" evidence="5">
    <location>
        <begin position="6"/>
        <end position="218"/>
    </location>
</feature>
<dbReference type="GO" id="GO:0051536">
    <property type="term" value="F:iron-sulfur cluster binding"/>
    <property type="evidence" value="ECO:0007669"/>
    <property type="project" value="UniProtKB-KW"/>
</dbReference>
<evidence type="ECO:0000256" key="1">
    <source>
        <dbReference type="ARBA" id="ARBA00022691"/>
    </source>
</evidence>
<dbReference type="GO" id="GO:0003824">
    <property type="term" value="F:catalytic activity"/>
    <property type="evidence" value="ECO:0007669"/>
    <property type="project" value="InterPro"/>
</dbReference>
<protein>
    <recommendedName>
        <fullName evidence="5">Radical SAM core domain-containing protein</fullName>
    </recommendedName>
</protein>
<dbReference type="PANTHER" id="PTHR11228:SF7">
    <property type="entry name" value="PQQA PEPTIDE CYCLASE"/>
    <property type="match status" value="1"/>
</dbReference>
<dbReference type="SFLD" id="SFLDG01386">
    <property type="entry name" value="main_SPASM_domain-containing"/>
    <property type="match status" value="1"/>
</dbReference>
<dbReference type="AlphaFoldDB" id="A0A2M6R8W3"/>
<dbReference type="InterPro" id="IPR013785">
    <property type="entry name" value="Aldolase_TIM"/>
</dbReference>
<evidence type="ECO:0000256" key="2">
    <source>
        <dbReference type="ARBA" id="ARBA00022723"/>
    </source>
</evidence>
<comment type="caution">
    <text evidence="6">The sequence shown here is derived from an EMBL/GenBank/DDBJ whole genome shotgun (WGS) entry which is preliminary data.</text>
</comment>
<dbReference type="CDD" id="cd01335">
    <property type="entry name" value="Radical_SAM"/>
    <property type="match status" value="1"/>
</dbReference>
<evidence type="ECO:0000256" key="4">
    <source>
        <dbReference type="ARBA" id="ARBA00023014"/>
    </source>
</evidence>
<dbReference type="Pfam" id="PF04055">
    <property type="entry name" value="Radical_SAM"/>
    <property type="match status" value="1"/>
</dbReference>
<dbReference type="GO" id="GO:0046872">
    <property type="term" value="F:metal ion binding"/>
    <property type="evidence" value="ECO:0007669"/>
    <property type="project" value="UniProtKB-KW"/>
</dbReference>
<dbReference type="EMBL" id="PEZX01000023">
    <property type="protein sequence ID" value="PIS06992.1"/>
    <property type="molecule type" value="Genomic_DNA"/>
</dbReference>
<accession>A0A2M6R8W3</accession>
<evidence type="ECO:0000259" key="5">
    <source>
        <dbReference type="PROSITE" id="PS51918"/>
    </source>
</evidence>